<dbReference type="STRING" id="89524.SAMN05444370_103207"/>
<organism evidence="2 3">
    <name type="scientific">Rubrimonas cliftonensis</name>
    <dbReference type="NCBI Taxonomy" id="89524"/>
    <lineage>
        <taxon>Bacteria</taxon>
        <taxon>Pseudomonadati</taxon>
        <taxon>Pseudomonadota</taxon>
        <taxon>Alphaproteobacteria</taxon>
        <taxon>Rhodobacterales</taxon>
        <taxon>Paracoccaceae</taxon>
        <taxon>Rubrimonas</taxon>
    </lineage>
</organism>
<gene>
    <name evidence="2" type="ORF">SAMN05444370_103207</name>
</gene>
<dbReference type="Proteomes" id="UP000198703">
    <property type="component" value="Unassembled WGS sequence"/>
</dbReference>
<proteinExistence type="predicted"/>
<dbReference type="AlphaFoldDB" id="A0A1H3YRP3"/>
<keyword evidence="3" id="KW-1185">Reference proteome</keyword>
<evidence type="ECO:0000313" key="2">
    <source>
        <dbReference type="EMBL" id="SEA13881.1"/>
    </source>
</evidence>
<evidence type="ECO:0008006" key="4">
    <source>
        <dbReference type="Google" id="ProtNLM"/>
    </source>
</evidence>
<dbReference type="EMBL" id="FNQM01000003">
    <property type="protein sequence ID" value="SEA13881.1"/>
    <property type="molecule type" value="Genomic_DNA"/>
</dbReference>
<accession>A0A1H3YRP3</accession>
<evidence type="ECO:0000313" key="3">
    <source>
        <dbReference type="Proteomes" id="UP000198703"/>
    </source>
</evidence>
<feature type="region of interest" description="Disordered" evidence="1">
    <location>
        <begin position="411"/>
        <end position="446"/>
    </location>
</feature>
<feature type="region of interest" description="Disordered" evidence="1">
    <location>
        <begin position="152"/>
        <end position="180"/>
    </location>
</feature>
<reference evidence="2 3" key="1">
    <citation type="submission" date="2016-10" db="EMBL/GenBank/DDBJ databases">
        <authorList>
            <person name="de Groot N.N."/>
        </authorList>
    </citation>
    <scope>NUCLEOTIDE SEQUENCE [LARGE SCALE GENOMIC DNA]</scope>
    <source>
        <strain evidence="2 3">DSM 15345</strain>
    </source>
</reference>
<evidence type="ECO:0000256" key="1">
    <source>
        <dbReference type="SAM" id="MobiDB-lite"/>
    </source>
</evidence>
<protein>
    <recommendedName>
        <fullName evidence="4">LysM domain-containing protein</fullName>
    </recommendedName>
</protein>
<dbReference type="RefSeq" id="WP_093250580.1">
    <property type="nucleotide sequence ID" value="NZ_FNQM01000003.1"/>
</dbReference>
<sequence>MSRVAKRPLDPAAVSAANDAFYAAHPEMIAADGARIPIGDGADQAAYRTEWMDHYVAAGGALEGDDPTPAEEPVQPCPLSWIKFQFLAKEGDLPLAGVEAVVMDPNGAERRATSDAQGVIEIRPAAPGAWAIYTPIEGRTISDTFHLTSSAEAGAPVTASQTPEPEPRPGQTPAEDPNQTRAEAMPWAPRAFAEITKHKVQDGDDLVGLAEQVGLTWDELAFFNFGVKEPEQINRQLRDLVGCTNADANGNYWFTGEDDPGMMFLPWPFGADGLATETVHIFRGESVERPVKLELQTVDALGYRVGGVSLTLVTVEGVEIPVTTDGEGYWTDTLMLTGPVDVFHESGDRAHFFVDAYGAADQADSNEGPVGATELVEARLDPLLVRRALSSILVPGVTADPTLAERDTLRRRYGRTPADREAAQAVSGVSGEGDTEAGDGGPDSDRAAGAFVHRAVHMAVDNVFAAPLAGEDFFLTLDQWLKDRHPTAGSGRGYYLMVARGSTLYVGEVSGGSFTEKATFEIDTSLVYAGDVTLPDGRTVTARNAYGAYAAFEVGRPEPVYFDLETRSQPLSDFNQLDDVDTLQEIVVGADQQQKLIDLQRSLNPKVGVFYLYPENEPRRGAAALLGGCGLLENYPADGAVNARVHARNRMTAQAANAAYRSVISEYVDGVEAVTTVQALHDLGPPMQPYIFPTPAGATRAQALQLLGDQSESSFRAWKAVSEKLAELENRHSSGSMFFRTKFEFASAVNSPVGGGTGKVSFNFDIGTDGYLEKTERTVEAAVGPGGVTIPGLRSAGTAQLKREVNVETGETKDTLEVGLSRGGKSYGFEAASDGNVKMKGPYGTYSEFNSRTAEGGYGLCLSLQDLLASRRERKAAESGTDPEKQSFLAGIPNATFCFGLHFVLLREDQVVSYLVRAPGFFERRLLDELLRCNWNSLSGFEQAQLTAVGWEMATWDRRAPEDFPAPTKKDYSRLEAAEKIAAVKLGFTQLDWAARWNGQMALARSRATVDGGR</sequence>
<name>A0A1H3YRP3_9RHOB</name>